<dbReference type="EMBL" id="CAVMJV010000067">
    <property type="protein sequence ID" value="CAK5087716.1"/>
    <property type="molecule type" value="Genomic_DNA"/>
</dbReference>
<evidence type="ECO:0000313" key="1">
    <source>
        <dbReference type="EMBL" id="CAK5087716.1"/>
    </source>
</evidence>
<proteinExistence type="predicted"/>
<comment type="caution">
    <text evidence="1">The sequence shown here is derived from an EMBL/GenBank/DDBJ whole genome shotgun (WGS) entry which is preliminary data.</text>
</comment>
<name>A0ACB1A9M5_MELEN</name>
<protein>
    <submittedName>
        <fullName evidence="1">Uncharacterized protein</fullName>
    </submittedName>
</protein>
<evidence type="ECO:0000313" key="2">
    <source>
        <dbReference type="Proteomes" id="UP001497535"/>
    </source>
</evidence>
<accession>A0ACB1A9M5</accession>
<gene>
    <name evidence="1" type="ORF">MENTE1834_LOCUS35330</name>
</gene>
<sequence length="251" mass="27357">MGVCERCECHSHASQCDKEYGACIGCQHNTEGDRCERCRPGFTGDARRGTPHDCLPVEQPARPPCQCNNHSPRGCDSYGRCIQCEHNTESFHCEVCKKGYYGVATRGTPFDCTPCPCPGDRECFLDERGEVQCKNCPPGYGGARCDECAPGYTRSQTGGGRECEPIGRHRPSQVDFVPAPEGQKFLQSTTSFRGGMNRRDFNRVGGGGGGRGGGGGGGGGGGNRPHGRRYRVFSRVHGGQRPPVRRRRLYY</sequence>
<organism evidence="1 2">
    <name type="scientific">Meloidogyne enterolobii</name>
    <name type="common">Root-knot nematode worm</name>
    <name type="synonym">Meloidogyne mayaguensis</name>
    <dbReference type="NCBI Taxonomy" id="390850"/>
    <lineage>
        <taxon>Eukaryota</taxon>
        <taxon>Metazoa</taxon>
        <taxon>Ecdysozoa</taxon>
        <taxon>Nematoda</taxon>
        <taxon>Chromadorea</taxon>
        <taxon>Rhabditida</taxon>
        <taxon>Tylenchina</taxon>
        <taxon>Tylenchomorpha</taxon>
        <taxon>Tylenchoidea</taxon>
        <taxon>Meloidogynidae</taxon>
        <taxon>Meloidogyninae</taxon>
        <taxon>Meloidogyne</taxon>
    </lineage>
</organism>
<dbReference type="Proteomes" id="UP001497535">
    <property type="component" value="Unassembled WGS sequence"/>
</dbReference>
<reference evidence="1" key="1">
    <citation type="submission" date="2023-11" db="EMBL/GenBank/DDBJ databases">
        <authorList>
            <person name="Poullet M."/>
        </authorList>
    </citation>
    <scope>NUCLEOTIDE SEQUENCE</scope>
    <source>
        <strain evidence="1">E1834</strain>
    </source>
</reference>
<keyword evidence="2" id="KW-1185">Reference proteome</keyword>